<dbReference type="PANTHER" id="PTHR47037:SF1">
    <property type="entry name" value="LARGE RIBOSOMAL SUBUNIT PROTEIN BL33M"/>
    <property type="match status" value="1"/>
</dbReference>
<proteinExistence type="inferred from homology"/>
<feature type="transmembrane region" description="Helical" evidence="8">
    <location>
        <begin position="80"/>
        <end position="97"/>
    </location>
</feature>
<dbReference type="Gene3D" id="2.20.28.120">
    <property type="entry name" value="Ribosomal protein L33"/>
    <property type="match status" value="1"/>
</dbReference>
<gene>
    <name evidence="9" type="ORF">B0H67DRAFT_590102</name>
</gene>
<evidence type="ECO:0000313" key="10">
    <source>
        <dbReference type="Proteomes" id="UP001172102"/>
    </source>
</evidence>
<dbReference type="InterPro" id="IPR038584">
    <property type="entry name" value="Ribosomal_bL33_sf"/>
</dbReference>
<dbReference type="GO" id="GO:0003735">
    <property type="term" value="F:structural constituent of ribosome"/>
    <property type="evidence" value="ECO:0007669"/>
    <property type="project" value="InterPro"/>
</dbReference>
<dbReference type="GO" id="GO:0006412">
    <property type="term" value="P:translation"/>
    <property type="evidence" value="ECO:0007669"/>
    <property type="project" value="InterPro"/>
</dbReference>
<comment type="similarity">
    <text evidence="2">Belongs to the bacterial ribosomal protein bL33 family.</text>
</comment>
<keyword evidence="10" id="KW-1185">Reference proteome</keyword>
<evidence type="ECO:0000256" key="4">
    <source>
        <dbReference type="ARBA" id="ARBA00023128"/>
    </source>
</evidence>
<evidence type="ECO:0000256" key="2">
    <source>
        <dbReference type="ARBA" id="ARBA00007596"/>
    </source>
</evidence>
<evidence type="ECO:0000256" key="6">
    <source>
        <dbReference type="ARBA" id="ARBA00035275"/>
    </source>
</evidence>
<dbReference type="GO" id="GO:0005840">
    <property type="term" value="C:ribosome"/>
    <property type="evidence" value="ECO:0007669"/>
    <property type="project" value="UniProtKB-KW"/>
</dbReference>
<keyword evidence="5" id="KW-0687">Ribonucleoprotein</keyword>
<dbReference type="PANTHER" id="PTHR47037">
    <property type="entry name" value="39S RIBOSOMAL PROTEIN L33, MITOCHONDRIAL"/>
    <property type="match status" value="1"/>
</dbReference>
<comment type="subcellular location">
    <subcellularLocation>
        <location evidence="1">Mitochondrion</location>
    </subcellularLocation>
</comment>
<dbReference type="Proteomes" id="UP001172102">
    <property type="component" value="Unassembled WGS sequence"/>
</dbReference>
<accession>A0AA40DLQ2</accession>
<evidence type="ECO:0000256" key="8">
    <source>
        <dbReference type="SAM" id="Phobius"/>
    </source>
</evidence>
<dbReference type="InterPro" id="IPR011332">
    <property type="entry name" value="Ribosomal_zn-bd"/>
</dbReference>
<evidence type="ECO:0000313" key="9">
    <source>
        <dbReference type="EMBL" id="KAK0708364.1"/>
    </source>
</evidence>
<name>A0AA40DLQ2_9PEZI</name>
<keyword evidence="8" id="KW-0812">Transmembrane</keyword>
<dbReference type="Pfam" id="PF00471">
    <property type="entry name" value="Ribosomal_L33"/>
    <property type="match status" value="1"/>
</dbReference>
<dbReference type="GO" id="GO:1990904">
    <property type="term" value="C:ribonucleoprotein complex"/>
    <property type="evidence" value="ECO:0007669"/>
    <property type="project" value="UniProtKB-KW"/>
</dbReference>
<evidence type="ECO:0000256" key="5">
    <source>
        <dbReference type="ARBA" id="ARBA00023274"/>
    </source>
</evidence>
<reference evidence="9" key="1">
    <citation type="submission" date="2023-06" db="EMBL/GenBank/DDBJ databases">
        <title>Genome-scale phylogeny and comparative genomics of the fungal order Sordariales.</title>
        <authorList>
            <consortium name="Lawrence Berkeley National Laboratory"/>
            <person name="Hensen N."/>
            <person name="Bonometti L."/>
            <person name="Westerberg I."/>
            <person name="Brannstrom I.O."/>
            <person name="Guillou S."/>
            <person name="Cros-Aarteil S."/>
            <person name="Calhoun S."/>
            <person name="Haridas S."/>
            <person name="Kuo A."/>
            <person name="Mondo S."/>
            <person name="Pangilinan J."/>
            <person name="Riley R."/>
            <person name="Labutti K."/>
            <person name="Andreopoulos B."/>
            <person name="Lipzen A."/>
            <person name="Chen C."/>
            <person name="Yanf M."/>
            <person name="Daum C."/>
            <person name="Ng V."/>
            <person name="Clum A."/>
            <person name="Steindorff A."/>
            <person name="Ohm R."/>
            <person name="Martin F."/>
            <person name="Silar P."/>
            <person name="Natvig D."/>
            <person name="Lalanne C."/>
            <person name="Gautier V."/>
            <person name="Ament-Velasquez S.L."/>
            <person name="Kruys A."/>
            <person name="Hutchinson M.I."/>
            <person name="Powell A.J."/>
            <person name="Barry K."/>
            <person name="Miller A.N."/>
            <person name="Grigoriev I.V."/>
            <person name="Debuchy R."/>
            <person name="Gladieux P."/>
            <person name="Thoren M.H."/>
            <person name="Johannesson H."/>
        </authorList>
    </citation>
    <scope>NUCLEOTIDE SEQUENCE</scope>
    <source>
        <strain evidence="9">SMH4607-1</strain>
    </source>
</reference>
<dbReference type="InterPro" id="IPR001705">
    <property type="entry name" value="Ribosomal_bL33"/>
</dbReference>
<evidence type="ECO:0000256" key="1">
    <source>
        <dbReference type="ARBA" id="ARBA00004173"/>
    </source>
</evidence>
<dbReference type="SUPFAM" id="SSF57829">
    <property type="entry name" value="Zn-binding ribosomal proteins"/>
    <property type="match status" value="1"/>
</dbReference>
<keyword evidence="8" id="KW-0472">Membrane</keyword>
<dbReference type="AlphaFoldDB" id="A0AA40DLQ2"/>
<feature type="region of interest" description="Disordered" evidence="7">
    <location>
        <begin position="1"/>
        <end position="23"/>
    </location>
</feature>
<keyword evidence="3" id="KW-0689">Ribosomal protein</keyword>
<dbReference type="GO" id="GO:0005739">
    <property type="term" value="C:mitochondrion"/>
    <property type="evidence" value="ECO:0007669"/>
    <property type="project" value="UniProtKB-SubCell"/>
</dbReference>
<dbReference type="NCBIfam" id="TIGR01023">
    <property type="entry name" value="rpmG_bact"/>
    <property type="match status" value="1"/>
</dbReference>
<keyword evidence="8" id="KW-1133">Transmembrane helix</keyword>
<dbReference type="EMBL" id="JAUKUA010000006">
    <property type="protein sequence ID" value="KAK0708364.1"/>
    <property type="molecule type" value="Genomic_DNA"/>
</dbReference>
<protein>
    <recommendedName>
        <fullName evidence="6">Large ribosomal subunit protein bL33m</fullName>
    </recommendedName>
</protein>
<keyword evidence="4" id="KW-0496">Mitochondrion</keyword>
<comment type="caution">
    <text evidence="9">The sequence shown here is derived from an EMBL/GenBank/DDBJ whole genome shotgun (WGS) entry which is preliminary data.</text>
</comment>
<dbReference type="InterPro" id="IPR052008">
    <property type="entry name" value="Mitoribosomal_protein_bL33"/>
</dbReference>
<organism evidence="9 10">
    <name type="scientific">Lasiosphaeris hirsuta</name>
    <dbReference type="NCBI Taxonomy" id="260670"/>
    <lineage>
        <taxon>Eukaryota</taxon>
        <taxon>Fungi</taxon>
        <taxon>Dikarya</taxon>
        <taxon>Ascomycota</taxon>
        <taxon>Pezizomycotina</taxon>
        <taxon>Sordariomycetes</taxon>
        <taxon>Sordariomycetidae</taxon>
        <taxon>Sordariales</taxon>
        <taxon>Lasiosphaeriaceae</taxon>
        <taxon>Lasiosphaeris</taxon>
    </lineage>
</organism>
<evidence type="ECO:0000256" key="7">
    <source>
        <dbReference type="SAM" id="MobiDB-lite"/>
    </source>
</evidence>
<feature type="region of interest" description="Disordered" evidence="7">
    <location>
        <begin position="36"/>
        <end position="56"/>
    </location>
</feature>
<sequence length="129" mass="14884">MRINHSPVSPARHPPCRLGPSADPCRPSVLGWQNLQSHERRTIHKPPSRPRNPREEGVFIKEKKNKKLVTMAKKAKTRVIIVRLISMAATGFFYTFTRPRTSLPMSMLKYDPIVRRKVLFLEQKRKGSA</sequence>
<evidence type="ECO:0000256" key="3">
    <source>
        <dbReference type="ARBA" id="ARBA00022980"/>
    </source>
</evidence>